<feature type="transmembrane region" description="Helical" evidence="8">
    <location>
        <begin position="136"/>
        <end position="158"/>
    </location>
</feature>
<evidence type="ECO:0000313" key="10">
    <source>
        <dbReference type="Proteomes" id="UP000251047"/>
    </source>
</evidence>
<evidence type="ECO:0000256" key="3">
    <source>
        <dbReference type="ARBA" id="ARBA00022448"/>
    </source>
</evidence>
<dbReference type="PANTHER" id="PTHR30472:SF37">
    <property type="entry name" value="FE(3+) DICITRATE TRANSPORT SYSTEM PERMEASE PROTEIN FECD-RELATED"/>
    <property type="match status" value="1"/>
</dbReference>
<dbReference type="GO" id="GO:0022857">
    <property type="term" value="F:transmembrane transporter activity"/>
    <property type="evidence" value="ECO:0007669"/>
    <property type="project" value="InterPro"/>
</dbReference>
<evidence type="ECO:0000256" key="1">
    <source>
        <dbReference type="ARBA" id="ARBA00004651"/>
    </source>
</evidence>
<evidence type="ECO:0000256" key="7">
    <source>
        <dbReference type="ARBA" id="ARBA00023136"/>
    </source>
</evidence>
<dbReference type="Pfam" id="PF01032">
    <property type="entry name" value="FecCD"/>
    <property type="match status" value="1"/>
</dbReference>
<evidence type="ECO:0000256" key="6">
    <source>
        <dbReference type="ARBA" id="ARBA00022989"/>
    </source>
</evidence>
<dbReference type="GO" id="GO:0033214">
    <property type="term" value="P:siderophore-iron import into cell"/>
    <property type="evidence" value="ECO:0007669"/>
    <property type="project" value="TreeGrafter"/>
</dbReference>
<protein>
    <submittedName>
        <fullName evidence="9">Iron ABC transporter permease</fullName>
    </submittedName>
</protein>
<feature type="transmembrane region" description="Helical" evidence="8">
    <location>
        <begin position="22"/>
        <end position="41"/>
    </location>
</feature>
<dbReference type="AlphaFoldDB" id="A0A364VDM9"/>
<keyword evidence="5 8" id="KW-0812">Transmembrane</keyword>
<feature type="transmembrane region" description="Helical" evidence="8">
    <location>
        <begin position="165"/>
        <end position="184"/>
    </location>
</feature>
<evidence type="ECO:0000256" key="8">
    <source>
        <dbReference type="SAM" id="Phobius"/>
    </source>
</evidence>
<organism evidence="9 10">
    <name type="scientific">Corynebacterium heidelbergense</name>
    <dbReference type="NCBI Taxonomy" id="2055947"/>
    <lineage>
        <taxon>Bacteria</taxon>
        <taxon>Bacillati</taxon>
        <taxon>Actinomycetota</taxon>
        <taxon>Actinomycetes</taxon>
        <taxon>Mycobacteriales</taxon>
        <taxon>Corynebacteriaceae</taxon>
        <taxon>Corynebacterium</taxon>
    </lineage>
</organism>
<dbReference type="EMBL" id="PHQP01000007">
    <property type="protein sequence ID" value="RAV34731.1"/>
    <property type="molecule type" value="Genomic_DNA"/>
</dbReference>
<dbReference type="SUPFAM" id="SSF81345">
    <property type="entry name" value="ABC transporter involved in vitamin B12 uptake, BtuC"/>
    <property type="match status" value="1"/>
</dbReference>
<feature type="transmembrane region" description="Helical" evidence="8">
    <location>
        <begin position="105"/>
        <end position="124"/>
    </location>
</feature>
<evidence type="ECO:0000256" key="4">
    <source>
        <dbReference type="ARBA" id="ARBA00022475"/>
    </source>
</evidence>
<dbReference type="InterPro" id="IPR000522">
    <property type="entry name" value="ABC_transptr_permease_BtuC"/>
</dbReference>
<dbReference type="GO" id="GO:0005886">
    <property type="term" value="C:plasma membrane"/>
    <property type="evidence" value="ECO:0007669"/>
    <property type="project" value="UniProtKB-SubCell"/>
</dbReference>
<evidence type="ECO:0000256" key="5">
    <source>
        <dbReference type="ARBA" id="ARBA00022692"/>
    </source>
</evidence>
<accession>A0A364VDM9</accession>
<dbReference type="PANTHER" id="PTHR30472">
    <property type="entry name" value="FERRIC ENTEROBACTIN TRANSPORT SYSTEM PERMEASE PROTEIN"/>
    <property type="match status" value="1"/>
</dbReference>
<dbReference type="OrthoDB" id="4455417at2"/>
<comment type="subcellular location">
    <subcellularLocation>
        <location evidence="1">Cell membrane</location>
        <topology evidence="1">Multi-pass membrane protein</topology>
    </subcellularLocation>
</comment>
<proteinExistence type="inferred from homology"/>
<feature type="transmembrane region" description="Helical" evidence="8">
    <location>
        <begin position="323"/>
        <end position="340"/>
    </location>
</feature>
<feature type="transmembrane region" description="Helical" evidence="8">
    <location>
        <begin position="73"/>
        <end position="93"/>
    </location>
</feature>
<comment type="similarity">
    <text evidence="2">Belongs to the binding-protein-dependent transport system permease family. FecCD subfamily.</text>
</comment>
<feature type="transmembrane region" description="Helical" evidence="8">
    <location>
        <begin position="204"/>
        <end position="228"/>
    </location>
</feature>
<sequence>MVTTDPAQRVHAVHARRLRRELLTAVGFSALAAAAYCVMLGQGPVELSPLQVLDVLTGGGSTRAITVVWELRLPVAVATVVAGAALGAAGSWTQVMARNPLASPDILGVSGGAAVCVVWGTVLLRPEWAQQVPLFWWRAGLGLLGAAIVVGLLFALAGFSSAQRVVLVGLALSLLANALVYYALARADMHRAADAQTWLAGSTAFVRIEALLPLCLGLAPFLLIGLWAQRQIGLLAHDDATATTLGVDVRRTRACVLLAATGVVAVVVSLVGPIGFVALMAPQVARIVSGAPTPQLLSSAAAGAAVLAGCGVLAGFLPFAAPVGLTSAIVGGPVLVWLVWRGVQKNGRVA</sequence>
<dbReference type="InterPro" id="IPR037294">
    <property type="entry name" value="ABC_BtuC-like"/>
</dbReference>
<dbReference type="Gene3D" id="1.10.3470.10">
    <property type="entry name" value="ABC transporter involved in vitamin B12 uptake, BtuC"/>
    <property type="match status" value="1"/>
</dbReference>
<name>A0A364VDM9_9CORY</name>
<dbReference type="RefSeq" id="WP_112768826.1">
    <property type="nucleotide sequence ID" value="NZ_CP063191.1"/>
</dbReference>
<dbReference type="Proteomes" id="UP000251047">
    <property type="component" value="Unassembled WGS sequence"/>
</dbReference>
<keyword evidence="7 8" id="KW-0472">Membrane</keyword>
<keyword evidence="3" id="KW-0813">Transport</keyword>
<gene>
    <name evidence="9" type="ORF">CWC39_01890</name>
</gene>
<keyword evidence="6 8" id="KW-1133">Transmembrane helix</keyword>
<reference evidence="9 10" key="1">
    <citation type="journal article" date="2018" name="Syst. Appl. Microbiol.">
        <title>Corynebacterium heidelbergense sp. nov., isolated from the preen glands of Egyptian geese (Alopochen aegyptiacus).</title>
        <authorList>
            <person name="Braun M.S."/>
            <person name="Wang E."/>
            <person name="Zimmermann S."/>
            <person name="Wink M."/>
        </authorList>
    </citation>
    <scope>NUCLEOTIDE SEQUENCE [LARGE SCALE GENOMIC DNA]</scope>
    <source>
        <strain evidence="9 10">DSM 104638</strain>
    </source>
</reference>
<feature type="transmembrane region" description="Helical" evidence="8">
    <location>
        <begin position="254"/>
        <end position="276"/>
    </location>
</feature>
<keyword evidence="4" id="KW-1003">Cell membrane</keyword>
<evidence type="ECO:0000313" key="9">
    <source>
        <dbReference type="EMBL" id="RAV34731.1"/>
    </source>
</evidence>
<evidence type="ECO:0000256" key="2">
    <source>
        <dbReference type="ARBA" id="ARBA00007935"/>
    </source>
</evidence>
<comment type="caution">
    <text evidence="9">The sequence shown here is derived from an EMBL/GenBank/DDBJ whole genome shotgun (WGS) entry which is preliminary data.</text>
</comment>